<evidence type="ECO:0000256" key="3">
    <source>
        <dbReference type="SAM" id="Phobius"/>
    </source>
</evidence>
<evidence type="ECO:0000259" key="4">
    <source>
        <dbReference type="Pfam" id="PF19055"/>
    </source>
</evidence>
<evidence type="ECO:0000313" key="5">
    <source>
        <dbReference type="EMBL" id="KAF7139323.1"/>
    </source>
</evidence>
<dbReference type="SUPFAM" id="SSF52540">
    <property type="entry name" value="P-loop containing nucleoside triphosphate hydrolases"/>
    <property type="match status" value="1"/>
</dbReference>
<organism evidence="5 6">
    <name type="scientific">Rhododendron simsii</name>
    <name type="common">Sims's rhododendron</name>
    <dbReference type="NCBI Taxonomy" id="118357"/>
    <lineage>
        <taxon>Eukaryota</taxon>
        <taxon>Viridiplantae</taxon>
        <taxon>Streptophyta</taxon>
        <taxon>Embryophyta</taxon>
        <taxon>Tracheophyta</taxon>
        <taxon>Spermatophyta</taxon>
        <taxon>Magnoliopsida</taxon>
        <taxon>eudicotyledons</taxon>
        <taxon>Gunneridae</taxon>
        <taxon>Pentapetalae</taxon>
        <taxon>asterids</taxon>
        <taxon>Ericales</taxon>
        <taxon>Ericaceae</taxon>
        <taxon>Ericoideae</taxon>
        <taxon>Rhodoreae</taxon>
        <taxon>Rhododendron</taxon>
    </lineage>
</organism>
<comment type="caution">
    <text evidence="5">The sequence shown here is derived from an EMBL/GenBank/DDBJ whole genome shotgun (WGS) entry which is preliminary data.</text>
</comment>
<dbReference type="OrthoDB" id="66620at2759"/>
<keyword evidence="1" id="KW-0813">Transport</keyword>
<keyword evidence="3" id="KW-0812">Transmembrane</keyword>
<dbReference type="EMBL" id="WJXA01000007">
    <property type="protein sequence ID" value="KAF7139323.1"/>
    <property type="molecule type" value="Genomic_DNA"/>
</dbReference>
<dbReference type="Proteomes" id="UP000626092">
    <property type="component" value="Unassembled WGS sequence"/>
</dbReference>
<dbReference type="Pfam" id="PF19055">
    <property type="entry name" value="ABC2_membrane_7"/>
    <property type="match status" value="1"/>
</dbReference>
<protein>
    <recommendedName>
        <fullName evidence="4">ABC transporter family G domain-containing protein</fullName>
    </recommendedName>
</protein>
<dbReference type="Gene3D" id="3.40.50.300">
    <property type="entry name" value="P-loop containing nucleotide triphosphate hydrolases"/>
    <property type="match status" value="1"/>
</dbReference>
<keyword evidence="3" id="KW-1133">Transmembrane helix</keyword>
<gene>
    <name evidence="5" type="ORF">RHSIM_Rhsim07G0154000</name>
</gene>
<dbReference type="GO" id="GO:0140359">
    <property type="term" value="F:ABC-type transporter activity"/>
    <property type="evidence" value="ECO:0007669"/>
    <property type="project" value="InterPro"/>
</dbReference>
<accession>A0A834LJC2</accession>
<sequence length="558" mass="62961">MYQCIFWVVSLILLIVGFTVGLVMLFRGVDANDHCSWCHYLSCIPTLRWSCNTQPLSCLVLGKVTYNGHETNEFIPQRTSAYISQHDLHIAEMTVRETLAFSASCQGIGARYDMMAELSRREKEANIKTDPDLDVFLKILRLDVCADTMVGDDMFRGISGGQKQQSHQSFILSSDYVLVEYDTGEMLVGSAGALFMDEISTGLDSSTTFQIVNTIRQSAHILQGIVVISLLQPAPETYDLFDDIILLSEGQIVYQGPREHVLDFFQYMGFKCPERKGVVDYLQRKEKAMKFSHSMKTEQKDIPTPVLQWRQKAYDLMFMIVNQRVLLLNLYGQVDELVYFASLKQQYEIVVHHYIQVLMIPDLHLSIPVTSVVFKFALLYFYDAHSMTGPGYYWSKLQKLTNPNGSSRVFFSVEGMTLVFVELDQATSDPEGSATRKIMEDADKLVSCLVNKGGGNVGNALTCVAHLGLNPRLNLKSRLTLLMDFLYSGLKALEVQAKSKYGRGISENAEDSLVPIVHIEEDMFVLVDDVLPLLERAALEPLPPKDDKGPQNRKKDCR</sequence>
<proteinExistence type="predicted"/>
<dbReference type="InterPro" id="IPR043926">
    <property type="entry name" value="ABCG_dom"/>
</dbReference>
<evidence type="ECO:0000313" key="6">
    <source>
        <dbReference type="Proteomes" id="UP000626092"/>
    </source>
</evidence>
<dbReference type="InterPro" id="IPR027417">
    <property type="entry name" value="P-loop_NTPase"/>
</dbReference>
<evidence type="ECO:0000256" key="1">
    <source>
        <dbReference type="ARBA" id="ARBA00022448"/>
    </source>
</evidence>
<dbReference type="PANTHER" id="PTHR19241">
    <property type="entry name" value="ATP-BINDING CASSETTE TRANSPORTER"/>
    <property type="match status" value="1"/>
</dbReference>
<feature type="transmembrane region" description="Helical" evidence="3">
    <location>
        <begin position="5"/>
        <end position="26"/>
    </location>
</feature>
<reference evidence="5" key="1">
    <citation type="submission" date="2019-11" db="EMBL/GenBank/DDBJ databases">
        <authorList>
            <person name="Liu Y."/>
            <person name="Hou J."/>
            <person name="Li T.-Q."/>
            <person name="Guan C.-H."/>
            <person name="Wu X."/>
            <person name="Wu H.-Z."/>
            <person name="Ling F."/>
            <person name="Zhang R."/>
            <person name="Shi X.-G."/>
            <person name="Ren J.-P."/>
            <person name="Chen E.-F."/>
            <person name="Sun J.-M."/>
        </authorList>
    </citation>
    <scope>NUCLEOTIDE SEQUENCE</scope>
    <source>
        <strain evidence="5">Adult_tree_wgs_1</strain>
        <tissue evidence="5">Leaves</tissue>
    </source>
</reference>
<name>A0A834LJC2_RHOSS</name>
<keyword evidence="2 3" id="KW-0472">Membrane</keyword>
<keyword evidence="6" id="KW-1185">Reference proteome</keyword>
<dbReference type="AlphaFoldDB" id="A0A834LJC2"/>
<feature type="domain" description="ABC transporter family G" evidence="4">
    <location>
        <begin position="232"/>
        <end position="305"/>
    </location>
</feature>
<evidence type="ECO:0000256" key="2">
    <source>
        <dbReference type="ARBA" id="ARBA00023136"/>
    </source>
</evidence>